<feature type="chain" id="PRO_5002702429" description="Capsule synthesis protein CapA domain-containing protein" evidence="2">
    <location>
        <begin position="21"/>
        <end position="379"/>
    </location>
</feature>
<accession>A6W9D6</accession>
<evidence type="ECO:0000256" key="2">
    <source>
        <dbReference type="SAM" id="SignalP"/>
    </source>
</evidence>
<dbReference type="eggNOG" id="COG2843">
    <property type="taxonomic scope" value="Bacteria"/>
</dbReference>
<dbReference type="STRING" id="266940.Krad_1939"/>
<dbReference type="HOGENOM" id="CLU_038823_2_3_11"/>
<dbReference type="EMBL" id="CP000750">
    <property type="protein sequence ID" value="ABS03425.1"/>
    <property type="molecule type" value="Genomic_DNA"/>
</dbReference>
<dbReference type="KEGG" id="kra:Krad_1939"/>
<dbReference type="PANTHER" id="PTHR33393:SF13">
    <property type="entry name" value="PGA BIOSYNTHESIS PROTEIN CAPA"/>
    <property type="match status" value="1"/>
</dbReference>
<dbReference type="InterPro" id="IPR052169">
    <property type="entry name" value="CW_Biosynth-Accessory"/>
</dbReference>
<name>A6W9D6_KINRD</name>
<dbReference type="Proteomes" id="UP000001116">
    <property type="component" value="Chromosome"/>
</dbReference>
<reference evidence="5" key="1">
    <citation type="journal article" date="2008" name="PLoS ONE">
        <title>Survival in nuclear waste, extreme resistance, and potential applications gleaned from the genome sequence of Kineococcus radiotolerans SRS30216.</title>
        <authorList>
            <person name="Bagwell C.E."/>
            <person name="Bhat S."/>
            <person name="Hawkins G.M."/>
            <person name="Smith B.W."/>
            <person name="Biswas T."/>
            <person name="Hoover T.R."/>
            <person name="Saunders E."/>
            <person name="Han C.S."/>
            <person name="Tsodikov O.V."/>
            <person name="Shimkets L.J."/>
        </authorList>
    </citation>
    <scope>NUCLEOTIDE SEQUENCE [LARGE SCALE GENOMIC DNA]</scope>
    <source>
        <strain evidence="5">ATCC BAA-149 / DSM 14245 / SRS30216</strain>
    </source>
</reference>
<evidence type="ECO:0000256" key="1">
    <source>
        <dbReference type="ARBA" id="ARBA00005662"/>
    </source>
</evidence>
<comment type="similarity">
    <text evidence="1">Belongs to the CapA family.</text>
</comment>
<sequence>MTAVAVLSLSACGSSPRAAAAEASAGLDPAAAAAGAEARSEDGPAAAAGAAGPITVAVAGDVHFEGSSAAALEPGALAAVAGVLSAADVSVVNLETAVTGRGTAAPKRYTFRAPPSALAALEQAGVDVAAMANNHSLDYGPVGLRDTLAASRTEGLPVIGVGEDADAAYAPWTTTVRGHDLAVFNATQVLDASLATAWTATTAQGGVASVKTDAGRRRLLTGVHEAHERGASVVVVLHWGAERTSCPSPAQESLADDLVAAGADAVVGSHAHQLLGAGWKRAGGRSGYVDYGLGNFVFYARGGVAARTGVLTLTLPGRTTPAPAGTGAAAGGRAAPGARWQPAAIRSGVPVPLTGAAAEGAVAEKDALRSCTDLGARPS</sequence>
<organism evidence="4 5">
    <name type="scientific">Kineococcus radiotolerans (strain ATCC BAA-149 / DSM 14245 / SRS30216)</name>
    <dbReference type="NCBI Taxonomy" id="266940"/>
    <lineage>
        <taxon>Bacteria</taxon>
        <taxon>Bacillati</taxon>
        <taxon>Actinomycetota</taxon>
        <taxon>Actinomycetes</taxon>
        <taxon>Kineosporiales</taxon>
        <taxon>Kineosporiaceae</taxon>
        <taxon>Kineococcus</taxon>
    </lineage>
</organism>
<evidence type="ECO:0000313" key="5">
    <source>
        <dbReference type="Proteomes" id="UP000001116"/>
    </source>
</evidence>
<dbReference type="PANTHER" id="PTHR33393">
    <property type="entry name" value="POLYGLUTAMINE SYNTHESIS ACCESSORY PROTEIN RV0574C-RELATED"/>
    <property type="match status" value="1"/>
</dbReference>
<proteinExistence type="inferred from homology"/>
<feature type="signal peptide" evidence="2">
    <location>
        <begin position="1"/>
        <end position="20"/>
    </location>
</feature>
<dbReference type="Pfam" id="PF09587">
    <property type="entry name" value="PGA_cap"/>
    <property type="match status" value="1"/>
</dbReference>
<dbReference type="RefSeq" id="WP_011981436.1">
    <property type="nucleotide sequence ID" value="NC_009664.2"/>
</dbReference>
<keyword evidence="5" id="KW-1185">Reference proteome</keyword>
<evidence type="ECO:0000313" key="4">
    <source>
        <dbReference type="EMBL" id="ABS03425.1"/>
    </source>
</evidence>
<evidence type="ECO:0000259" key="3">
    <source>
        <dbReference type="SMART" id="SM00854"/>
    </source>
</evidence>
<dbReference type="CDD" id="cd07381">
    <property type="entry name" value="MPP_CapA"/>
    <property type="match status" value="1"/>
</dbReference>
<keyword evidence="2" id="KW-0732">Signal</keyword>
<dbReference type="SUPFAM" id="SSF56300">
    <property type="entry name" value="Metallo-dependent phosphatases"/>
    <property type="match status" value="1"/>
</dbReference>
<feature type="domain" description="Capsule synthesis protein CapA" evidence="3">
    <location>
        <begin position="55"/>
        <end position="300"/>
    </location>
</feature>
<gene>
    <name evidence="4" type="ordered locus">Krad_1939</name>
</gene>
<dbReference type="InterPro" id="IPR029052">
    <property type="entry name" value="Metallo-depent_PP-like"/>
</dbReference>
<dbReference type="Gene3D" id="3.60.21.10">
    <property type="match status" value="1"/>
</dbReference>
<dbReference type="AlphaFoldDB" id="A6W9D6"/>
<dbReference type="SMART" id="SM00854">
    <property type="entry name" value="PGA_cap"/>
    <property type="match status" value="1"/>
</dbReference>
<dbReference type="InterPro" id="IPR019079">
    <property type="entry name" value="Capsule_synth_CapA"/>
</dbReference>
<protein>
    <recommendedName>
        <fullName evidence="3">Capsule synthesis protein CapA domain-containing protein</fullName>
    </recommendedName>
</protein>